<reference evidence="1" key="1">
    <citation type="submission" date="2014-09" db="EMBL/GenBank/DDBJ databases">
        <authorList>
            <person name="Magalhaes I.L.F."/>
            <person name="Oliveira U."/>
            <person name="Santos F.R."/>
            <person name="Vidigal T.H.D.A."/>
            <person name="Brescovit A.D."/>
            <person name="Santos A.J."/>
        </authorList>
    </citation>
    <scope>NUCLEOTIDE SEQUENCE</scope>
    <source>
        <tissue evidence="1">Shoot tissue taken approximately 20 cm above the soil surface</tissue>
    </source>
</reference>
<protein>
    <submittedName>
        <fullName evidence="1">Uncharacterized protein</fullName>
    </submittedName>
</protein>
<evidence type="ECO:0000313" key="1">
    <source>
        <dbReference type="EMBL" id="JAD73294.1"/>
    </source>
</evidence>
<reference evidence="1" key="2">
    <citation type="journal article" date="2015" name="Data Brief">
        <title>Shoot transcriptome of the giant reed, Arundo donax.</title>
        <authorList>
            <person name="Barrero R.A."/>
            <person name="Guerrero F.D."/>
            <person name="Moolhuijzen P."/>
            <person name="Goolsby J.A."/>
            <person name="Tidwell J."/>
            <person name="Bellgard S.E."/>
            <person name="Bellgard M.I."/>
        </authorList>
    </citation>
    <scope>NUCLEOTIDE SEQUENCE</scope>
    <source>
        <tissue evidence="1">Shoot tissue taken approximately 20 cm above the soil surface</tissue>
    </source>
</reference>
<dbReference type="EMBL" id="GBRH01224601">
    <property type="protein sequence ID" value="JAD73294.1"/>
    <property type="molecule type" value="Transcribed_RNA"/>
</dbReference>
<name>A0A0A9CAG4_ARUDO</name>
<sequence length="25" mass="2652">MARPSAARSTFRPLMSQCATPAPCT</sequence>
<dbReference type="AlphaFoldDB" id="A0A0A9CAG4"/>
<proteinExistence type="predicted"/>
<accession>A0A0A9CAG4</accession>
<organism evidence="1">
    <name type="scientific">Arundo donax</name>
    <name type="common">Giant reed</name>
    <name type="synonym">Donax arundinaceus</name>
    <dbReference type="NCBI Taxonomy" id="35708"/>
    <lineage>
        <taxon>Eukaryota</taxon>
        <taxon>Viridiplantae</taxon>
        <taxon>Streptophyta</taxon>
        <taxon>Embryophyta</taxon>
        <taxon>Tracheophyta</taxon>
        <taxon>Spermatophyta</taxon>
        <taxon>Magnoliopsida</taxon>
        <taxon>Liliopsida</taxon>
        <taxon>Poales</taxon>
        <taxon>Poaceae</taxon>
        <taxon>PACMAD clade</taxon>
        <taxon>Arundinoideae</taxon>
        <taxon>Arundineae</taxon>
        <taxon>Arundo</taxon>
    </lineage>
</organism>